<proteinExistence type="predicted"/>
<keyword evidence="3" id="KW-1185">Reference proteome</keyword>
<dbReference type="GO" id="GO:0004379">
    <property type="term" value="F:glycylpeptide N-tetradecanoyltransferase activity"/>
    <property type="evidence" value="ECO:0007669"/>
    <property type="project" value="InterPro"/>
</dbReference>
<dbReference type="STRING" id="35608.A0A2U1P1Y5"/>
<gene>
    <name evidence="2" type="ORF">CTI12_AA201330</name>
</gene>
<feature type="region of interest" description="Disordered" evidence="1">
    <location>
        <begin position="1"/>
        <end position="27"/>
    </location>
</feature>
<dbReference type="GO" id="GO:0005737">
    <property type="term" value="C:cytoplasm"/>
    <property type="evidence" value="ECO:0007669"/>
    <property type="project" value="TreeGrafter"/>
</dbReference>
<dbReference type="Gene3D" id="3.40.630.170">
    <property type="match status" value="1"/>
</dbReference>
<evidence type="ECO:0000313" key="2">
    <source>
        <dbReference type="EMBL" id="PWA79761.1"/>
    </source>
</evidence>
<dbReference type="InterPro" id="IPR000903">
    <property type="entry name" value="NMT"/>
</dbReference>
<dbReference type="PANTHER" id="PTHR11377:SF21">
    <property type="entry name" value="GLYCYLPEPTIDE N-TETRADECANOYLTRANSFERASE"/>
    <property type="match status" value="1"/>
</dbReference>
<feature type="compositionally biased region" description="Polar residues" evidence="1">
    <location>
        <begin position="12"/>
        <end position="24"/>
    </location>
</feature>
<dbReference type="InterPro" id="IPR016181">
    <property type="entry name" value="Acyl_CoA_acyltransferase"/>
</dbReference>
<protein>
    <submittedName>
        <fullName evidence="2">Myristoyl-CoA:protein N-myristoyltransferase</fullName>
    </submittedName>
</protein>
<dbReference type="OrthoDB" id="60315at2759"/>
<comment type="caution">
    <text evidence="2">The sequence shown here is derived from an EMBL/GenBank/DDBJ whole genome shotgun (WGS) entry which is preliminary data.</text>
</comment>
<evidence type="ECO:0000313" key="3">
    <source>
        <dbReference type="Proteomes" id="UP000245207"/>
    </source>
</evidence>
<dbReference type="AlphaFoldDB" id="A0A2U1P1Y5"/>
<evidence type="ECO:0000256" key="1">
    <source>
        <dbReference type="SAM" id="MobiDB-lite"/>
    </source>
</evidence>
<reference evidence="2 3" key="1">
    <citation type="journal article" date="2018" name="Mol. Plant">
        <title>The genome of Artemisia annua provides insight into the evolution of Asteraceae family and artemisinin biosynthesis.</title>
        <authorList>
            <person name="Shen Q."/>
            <person name="Zhang L."/>
            <person name="Liao Z."/>
            <person name="Wang S."/>
            <person name="Yan T."/>
            <person name="Shi P."/>
            <person name="Liu M."/>
            <person name="Fu X."/>
            <person name="Pan Q."/>
            <person name="Wang Y."/>
            <person name="Lv Z."/>
            <person name="Lu X."/>
            <person name="Zhang F."/>
            <person name="Jiang W."/>
            <person name="Ma Y."/>
            <person name="Chen M."/>
            <person name="Hao X."/>
            <person name="Li L."/>
            <person name="Tang Y."/>
            <person name="Lv G."/>
            <person name="Zhou Y."/>
            <person name="Sun X."/>
            <person name="Brodelius P.E."/>
            <person name="Rose J.K.C."/>
            <person name="Tang K."/>
        </authorList>
    </citation>
    <scope>NUCLEOTIDE SEQUENCE [LARGE SCALE GENOMIC DNA]</scope>
    <source>
        <strain evidence="3">cv. Huhao1</strain>
        <tissue evidence="2">Leaf</tissue>
    </source>
</reference>
<organism evidence="2 3">
    <name type="scientific">Artemisia annua</name>
    <name type="common">Sweet wormwood</name>
    <dbReference type="NCBI Taxonomy" id="35608"/>
    <lineage>
        <taxon>Eukaryota</taxon>
        <taxon>Viridiplantae</taxon>
        <taxon>Streptophyta</taxon>
        <taxon>Embryophyta</taxon>
        <taxon>Tracheophyta</taxon>
        <taxon>Spermatophyta</taxon>
        <taxon>Magnoliopsida</taxon>
        <taxon>eudicotyledons</taxon>
        <taxon>Gunneridae</taxon>
        <taxon>Pentapetalae</taxon>
        <taxon>asterids</taxon>
        <taxon>campanulids</taxon>
        <taxon>Asterales</taxon>
        <taxon>Asteraceae</taxon>
        <taxon>Asteroideae</taxon>
        <taxon>Anthemideae</taxon>
        <taxon>Artemisiinae</taxon>
        <taxon>Artemisia</taxon>
    </lineage>
</organism>
<dbReference type="SUPFAM" id="SSF55729">
    <property type="entry name" value="Acyl-CoA N-acyltransferases (Nat)"/>
    <property type="match status" value="1"/>
</dbReference>
<sequence length="146" mass="16392">MADNGSGDTKDQISPSLEIVNNDSSADELAREVEETLTLSQRHKFWETQPVGQFKDLRDTTLPEGVIEPPTPISEVKQEPYNLPGPYEWVTCDMGSEETCAEITVAVRAEVSRMSGAVTLMLLKRFADEHILVRKVVRRKVVVDIY</sequence>
<name>A0A2U1P1Y5_ARTAN</name>
<keyword evidence="2" id="KW-0808">Transferase</keyword>
<dbReference type="PANTHER" id="PTHR11377">
    <property type="entry name" value="N-MYRISTOYL TRANSFERASE"/>
    <property type="match status" value="1"/>
</dbReference>
<accession>A0A2U1P1Y5</accession>
<dbReference type="EMBL" id="PKPP01001810">
    <property type="protein sequence ID" value="PWA79761.1"/>
    <property type="molecule type" value="Genomic_DNA"/>
</dbReference>
<dbReference type="Proteomes" id="UP000245207">
    <property type="component" value="Unassembled WGS sequence"/>
</dbReference>